<accession>K4RMA2</accession>
<reference evidence="2 3" key="1">
    <citation type="journal article" date="2013" name="PLoS ONE">
        <title>The Susceptibility of Pseudomonas aeruginosa Strains from Cystic Fibrosis Patients to Bacteriophages.</title>
        <authorList>
            <person name="Essoh C."/>
            <person name="Blouin Y."/>
            <person name="Loukou G."/>
            <person name="Cablanmian A."/>
            <person name="Lathro S."/>
            <person name="Kutter E."/>
            <person name="Thien H.V."/>
            <person name="Vergnaud G."/>
            <person name="Pourcel C."/>
        </authorList>
    </citation>
    <scope>NUCLEOTIDE SEQUENCE [LARGE SCALE GENOMIC DNA]</scope>
    <source>
        <strain evidence="2">VB_PaeM_C2-10_Ab1</strain>
    </source>
</reference>
<dbReference type="Pfam" id="PF09511">
    <property type="entry name" value="RNA_lig_T4_1"/>
    <property type="match status" value="1"/>
</dbReference>
<keyword evidence="3" id="KW-1185">Reference proteome</keyword>
<feature type="domain" description="T4 RNA ligase 1-like N-terminal" evidence="1">
    <location>
        <begin position="62"/>
        <end position="191"/>
    </location>
</feature>
<evidence type="ECO:0000313" key="2">
    <source>
        <dbReference type="EMBL" id="CCM43565.1"/>
    </source>
</evidence>
<sequence>MPNCRIEIRRSRMEGNLNIAMYKDLIANKLVTVKHFNGMSIIKYARKVFYENLWNEHPLLLEARGHVFDQHSGDCIVRPFEKVFNLGENGAGSFLHPKFRVRLIEKVNGFMFSVTKHNGSLIFSTTGSLTSDYVALGQKYVSNNPDDYIAGFTYNFEICSPDDPHIVEEEEGAYLIGIRDIFTGGQLSEYILDSHALGVTDHSSVKILRPEHIECSWEHAKGLLSSCEKEGYMVQTGLGTVKCKSTHYLGKKFIMRMGSKKVNSMYQDPAGFKQTLDEEFYPLVDFLVNEVEEVRFTEMTDAQRRLLIETYFDMARI</sequence>
<dbReference type="GeneID" id="14296573"/>
<organism evidence="2 3">
    <name type="scientific">Pseudomonas phage vB_PaeM_C2-10_Ab1</name>
    <dbReference type="NCBI Taxonomy" id="1231048"/>
    <lineage>
        <taxon>Viruses</taxon>
        <taxon>Duplodnaviria</taxon>
        <taxon>Heunggongvirae</taxon>
        <taxon>Uroviricota</taxon>
        <taxon>Caudoviricetes</taxon>
        <taxon>Vandenendeviridae</taxon>
        <taxon>Skurskavirinae</taxon>
        <taxon>Pakpunavirus</taxon>
        <taxon>Pakpunavirus CAb1</taxon>
    </lineage>
</organism>
<dbReference type="GO" id="GO:0016874">
    <property type="term" value="F:ligase activity"/>
    <property type="evidence" value="ECO:0007669"/>
    <property type="project" value="UniProtKB-KW"/>
</dbReference>
<dbReference type="KEGG" id="vg:14296573"/>
<evidence type="ECO:0000313" key="3">
    <source>
        <dbReference type="Proteomes" id="UP000001234"/>
    </source>
</evidence>
<keyword evidence="2" id="KW-0436">Ligase</keyword>
<proteinExistence type="predicted"/>
<dbReference type="InterPro" id="IPR019039">
    <property type="entry name" value="T4-Rnl1-like_N"/>
</dbReference>
<dbReference type="Proteomes" id="UP000001234">
    <property type="component" value="Segment"/>
</dbReference>
<dbReference type="EMBL" id="HE983845">
    <property type="protein sequence ID" value="CCM43565.1"/>
    <property type="molecule type" value="Genomic_DNA"/>
</dbReference>
<evidence type="ECO:0000259" key="1">
    <source>
        <dbReference type="Pfam" id="PF09511"/>
    </source>
</evidence>
<gene>
    <name evidence="2" type="ORF">BN405_2-10_Ab1_orf_21</name>
</gene>
<name>K4RMA2_9CAUD</name>
<dbReference type="OrthoDB" id="8076at10239"/>
<protein>
    <submittedName>
        <fullName evidence="2">Putative RNA ligase/tail attachment protein</fullName>
    </submittedName>
</protein>
<dbReference type="RefSeq" id="YP_007236842.1">
    <property type="nucleotide sequence ID" value="NC_019918.1"/>
</dbReference>